<dbReference type="InterPro" id="IPR036267">
    <property type="entry name" value="RuvA_C_sf"/>
</dbReference>
<dbReference type="GO" id="GO:0009378">
    <property type="term" value="F:four-way junction helicase activity"/>
    <property type="evidence" value="ECO:0007669"/>
    <property type="project" value="InterPro"/>
</dbReference>
<keyword evidence="8" id="KW-0067">ATP-binding</keyword>
<dbReference type="AlphaFoldDB" id="A0A1G7XN76"/>
<dbReference type="Gene3D" id="1.10.150.20">
    <property type="entry name" value="5' to 3' exonuclease, C-terminal subdomain"/>
    <property type="match status" value="1"/>
</dbReference>
<dbReference type="InterPro" id="IPR010994">
    <property type="entry name" value="RuvA_2-like"/>
</dbReference>
<dbReference type="Proteomes" id="UP000217076">
    <property type="component" value="Unassembled WGS sequence"/>
</dbReference>
<dbReference type="GO" id="GO:0006281">
    <property type="term" value="P:DNA repair"/>
    <property type="evidence" value="ECO:0007669"/>
    <property type="project" value="UniProtKB-UniRule"/>
</dbReference>
<evidence type="ECO:0000256" key="1">
    <source>
        <dbReference type="ARBA" id="ARBA00022490"/>
    </source>
</evidence>
<dbReference type="Pfam" id="PF07499">
    <property type="entry name" value="RuvA_C"/>
    <property type="match status" value="1"/>
</dbReference>
<keyword evidence="8" id="KW-0547">Nucleotide-binding</keyword>
<organism evidence="8 9">
    <name type="scientific">Roseospirillum parvum</name>
    <dbReference type="NCBI Taxonomy" id="83401"/>
    <lineage>
        <taxon>Bacteria</taxon>
        <taxon>Pseudomonadati</taxon>
        <taxon>Pseudomonadota</taxon>
        <taxon>Alphaproteobacteria</taxon>
        <taxon>Rhodospirillales</taxon>
        <taxon>Rhodospirillaceae</taxon>
        <taxon>Roseospirillum</taxon>
    </lineage>
</organism>
<keyword evidence="9" id="KW-1185">Reference proteome</keyword>
<sequence length="209" mass="20781">MIARLAGRLFAVESDGAVIDVGGVGYRVFASGRTLARLPDPGGAVALMTELDVGQDHLRLYGFADAAERDWFHRLTTVQGVGSRVALAILSVLEPDALAQALAAGDKAPLTRASGVGPKLAGRIVAELKDTAAGLLAGLAGAAPGAVAPPVGGAAESGVEGAISALANLGYGRAEAAGAVARAAAELGERAEEGLLIARALKTLGKGRA</sequence>
<evidence type="ECO:0000313" key="9">
    <source>
        <dbReference type="Proteomes" id="UP000217076"/>
    </source>
</evidence>
<dbReference type="InterPro" id="IPR003583">
    <property type="entry name" value="Hlx-hairpin-Hlx_DNA-bd_motif"/>
</dbReference>
<feature type="domain" description="Helix-hairpin-helix DNA-binding motif class 1" evidence="7">
    <location>
        <begin position="73"/>
        <end position="92"/>
    </location>
</feature>
<keyword evidence="8" id="KW-0347">Helicase</keyword>
<evidence type="ECO:0000256" key="2">
    <source>
        <dbReference type="ARBA" id="ARBA00022763"/>
    </source>
</evidence>
<dbReference type="Gene3D" id="1.10.8.10">
    <property type="entry name" value="DNA helicase RuvA subunit, C-terminal domain"/>
    <property type="match status" value="1"/>
</dbReference>
<dbReference type="SUPFAM" id="SSF47781">
    <property type="entry name" value="RuvA domain 2-like"/>
    <property type="match status" value="1"/>
</dbReference>
<dbReference type="OrthoDB" id="5293449at2"/>
<accession>A0A1G7XN76</accession>
<evidence type="ECO:0000259" key="7">
    <source>
        <dbReference type="SMART" id="SM00278"/>
    </source>
</evidence>
<evidence type="ECO:0000256" key="3">
    <source>
        <dbReference type="ARBA" id="ARBA00023125"/>
    </source>
</evidence>
<dbReference type="InterPro" id="IPR000085">
    <property type="entry name" value="RuvA"/>
</dbReference>
<dbReference type="GO" id="GO:0000400">
    <property type="term" value="F:four-way junction DNA binding"/>
    <property type="evidence" value="ECO:0007669"/>
    <property type="project" value="UniProtKB-UniRule"/>
</dbReference>
<keyword evidence="8" id="KW-0378">Hydrolase</keyword>
<evidence type="ECO:0000313" key="8">
    <source>
        <dbReference type="EMBL" id="SDG85516.1"/>
    </source>
</evidence>
<comment type="function">
    <text evidence="6">The RuvA-RuvB-RuvC complex processes Holliday junction (HJ) DNA during genetic recombination and DNA repair, while the RuvA-RuvB complex plays an important role in the rescue of blocked DNA replication forks via replication fork reversal (RFR). RuvA specifically binds to HJ cruciform DNA, conferring on it an open structure. The RuvB hexamer acts as an ATP-dependent pump, pulling dsDNA into and through the RuvAB complex. HJ branch migration allows RuvC to scan DNA until it finds its consensus sequence, where it cleaves and resolves the cruciform DNA.</text>
</comment>
<dbReference type="Pfam" id="PF01330">
    <property type="entry name" value="RuvA_N"/>
    <property type="match status" value="1"/>
</dbReference>
<feature type="region of interest" description="Domain I" evidence="6">
    <location>
        <begin position="1"/>
        <end position="64"/>
    </location>
</feature>
<name>A0A1G7XN76_9PROT</name>
<dbReference type="SUPFAM" id="SSF46929">
    <property type="entry name" value="DNA helicase RuvA subunit, C-terminal domain"/>
    <property type="match status" value="1"/>
</dbReference>
<evidence type="ECO:0000256" key="4">
    <source>
        <dbReference type="ARBA" id="ARBA00023172"/>
    </source>
</evidence>
<feature type="region of interest" description="Domain III" evidence="6">
    <location>
        <begin position="155"/>
        <end position="209"/>
    </location>
</feature>
<comment type="domain">
    <text evidence="6">Has three domains with a flexible linker between the domains II and III and assumes an 'L' shape. Domain III is highly mobile and contacts RuvB.</text>
</comment>
<keyword evidence="5 6" id="KW-0234">DNA repair</keyword>
<dbReference type="EMBL" id="FNCV01000003">
    <property type="protein sequence ID" value="SDG85516.1"/>
    <property type="molecule type" value="Genomic_DNA"/>
</dbReference>
<dbReference type="GO" id="GO:0048476">
    <property type="term" value="C:Holliday junction resolvase complex"/>
    <property type="evidence" value="ECO:0007669"/>
    <property type="project" value="UniProtKB-UniRule"/>
</dbReference>
<dbReference type="GO" id="GO:0005737">
    <property type="term" value="C:cytoplasm"/>
    <property type="evidence" value="ECO:0007669"/>
    <property type="project" value="UniProtKB-SubCell"/>
</dbReference>
<feature type="region of interest" description="Flexible linker" evidence="6">
    <location>
        <begin position="142"/>
        <end position="154"/>
    </location>
</feature>
<dbReference type="SUPFAM" id="SSF50249">
    <property type="entry name" value="Nucleic acid-binding proteins"/>
    <property type="match status" value="1"/>
</dbReference>
<evidence type="ECO:0000256" key="5">
    <source>
        <dbReference type="ARBA" id="ARBA00023204"/>
    </source>
</evidence>
<dbReference type="HAMAP" id="MF_00031">
    <property type="entry name" value="DNA_HJ_migration_RuvA"/>
    <property type="match status" value="1"/>
</dbReference>
<keyword evidence="3 6" id="KW-0238">DNA-binding</keyword>
<dbReference type="Gene3D" id="2.40.50.140">
    <property type="entry name" value="Nucleic acid-binding proteins"/>
    <property type="match status" value="1"/>
</dbReference>
<reference evidence="9" key="1">
    <citation type="submission" date="2016-10" db="EMBL/GenBank/DDBJ databases">
        <authorList>
            <person name="Varghese N."/>
            <person name="Submissions S."/>
        </authorList>
    </citation>
    <scope>NUCLEOTIDE SEQUENCE [LARGE SCALE GENOMIC DNA]</scope>
    <source>
        <strain evidence="9">930I</strain>
    </source>
</reference>
<evidence type="ECO:0000256" key="6">
    <source>
        <dbReference type="HAMAP-Rule" id="MF_00031"/>
    </source>
</evidence>
<keyword evidence="1 6" id="KW-0963">Cytoplasm</keyword>
<dbReference type="InterPro" id="IPR013849">
    <property type="entry name" value="DNA_helicase_Holl-junc_RuvA_I"/>
</dbReference>
<comment type="subunit">
    <text evidence="6">Homotetramer. Forms an RuvA(8)-RuvB(12)-Holliday junction (HJ) complex. HJ DNA is sandwiched between 2 RuvA tetramers; dsDNA enters through RuvA and exits via RuvB. An RuvB hexamer assembles on each DNA strand where it exits the tetramer. Each RuvB hexamer is contacted by two RuvA subunits (via domain III) on 2 adjacent RuvB subunits; this complex drives branch migration. In the full resolvosome a probable DNA-RuvA(4)-RuvB(12)-RuvC(2) complex forms which resolves the HJ.</text>
</comment>
<dbReference type="STRING" id="83401.SAMN05421742_10338"/>
<dbReference type="RefSeq" id="WP_092616642.1">
    <property type="nucleotide sequence ID" value="NZ_FNCV01000003.1"/>
</dbReference>
<dbReference type="InterPro" id="IPR012340">
    <property type="entry name" value="NA-bd_OB-fold"/>
</dbReference>
<dbReference type="GO" id="GO:0009379">
    <property type="term" value="C:Holliday junction helicase complex"/>
    <property type="evidence" value="ECO:0007669"/>
    <property type="project" value="InterPro"/>
</dbReference>
<keyword evidence="2 6" id="KW-0227">DNA damage</keyword>
<dbReference type="InterPro" id="IPR011114">
    <property type="entry name" value="RuvA_C"/>
</dbReference>
<dbReference type="NCBIfam" id="TIGR00084">
    <property type="entry name" value="ruvA"/>
    <property type="match status" value="1"/>
</dbReference>
<gene>
    <name evidence="6" type="primary">ruvA</name>
    <name evidence="8" type="ORF">SAMN05421742_10338</name>
</gene>
<feature type="domain" description="Helix-hairpin-helix DNA-binding motif class 1" evidence="7">
    <location>
        <begin position="108"/>
        <end position="127"/>
    </location>
</feature>
<comment type="subcellular location">
    <subcellularLocation>
        <location evidence="6">Cytoplasm</location>
    </subcellularLocation>
</comment>
<dbReference type="SMART" id="SM00278">
    <property type="entry name" value="HhH1"/>
    <property type="match status" value="2"/>
</dbReference>
<dbReference type="Pfam" id="PF14520">
    <property type="entry name" value="HHH_5"/>
    <property type="match status" value="1"/>
</dbReference>
<comment type="similarity">
    <text evidence="6">Belongs to the RuvA family.</text>
</comment>
<keyword evidence="4 6" id="KW-0233">DNA recombination</keyword>
<comment type="caution">
    <text evidence="6">Lacks conserved residue(s) required for the propagation of feature annotation.</text>
</comment>
<dbReference type="GO" id="GO:0006310">
    <property type="term" value="P:DNA recombination"/>
    <property type="evidence" value="ECO:0007669"/>
    <property type="project" value="UniProtKB-UniRule"/>
</dbReference>
<protein>
    <recommendedName>
        <fullName evidence="6">Holliday junction branch migration complex subunit RuvA</fullName>
    </recommendedName>
</protein>
<proteinExistence type="inferred from homology"/>
<dbReference type="GO" id="GO:0005524">
    <property type="term" value="F:ATP binding"/>
    <property type="evidence" value="ECO:0007669"/>
    <property type="project" value="InterPro"/>
</dbReference>